<comment type="caution">
    <text evidence="1">The sequence shown here is derived from an EMBL/GenBank/DDBJ whole genome shotgun (WGS) entry which is preliminary data.</text>
</comment>
<name>A0ABS2Q7X5_9BACL</name>
<organism evidence="1 2">
    <name type="scientific">Sporolactobacillus spathodeae</name>
    <dbReference type="NCBI Taxonomy" id="1465502"/>
    <lineage>
        <taxon>Bacteria</taxon>
        <taxon>Bacillati</taxon>
        <taxon>Bacillota</taxon>
        <taxon>Bacilli</taxon>
        <taxon>Bacillales</taxon>
        <taxon>Sporolactobacillaceae</taxon>
        <taxon>Sporolactobacillus</taxon>
    </lineage>
</organism>
<dbReference type="RefSeq" id="WP_205006207.1">
    <property type="nucleotide sequence ID" value="NZ_CBCRXA010000009.1"/>
</dbReference>
<proteinExistence type="predicted"/>
<evidence type="ECO:0008006" key="3">
    <source>
        <dbReference type="Google" id="ProtNLM"/>
    </source>
</evidence>
<protein>
    <recommendedName>
        <fullName evidence="3">HPr family phosphocarrier protein</fullName>
    </recommendedName>
</protein>
<evidence type="ECO:0000313" key="1">
    <source>
        <dbReference type="EMBL" id="MBM7657893.1"/>
    </source>
</evidence>
<evidence type="ECO:0000313" key="2">
    <source>
        <dbReference type="Proteomes" id="UP000823201"/>
    </source>
</evidence>
<dbReference type="EMBL" id="JAFBEV010000009">
    <property type="protein sequence ID" value="MBM7657893.1"/>
    <property type="molecule type" value="Genomic_DNA"/>
</dbReference>
<keyword evidence="2" id="KW-1185">Reference proteome</keyword>
<gene>
    <name evidence="1" type="ORF">JOC27_001343</name>
</gene>
<reference evidence="1 2" key="1">
    <citation type="submission" date="2021-01" db="EMBL/GenBank/DDBJ databases">
        <title>Genomic Encyclopedia of Type Strains, Phase IV (KMG-IV): sequencing the most valuable type-strain genomes for metagenomic binning, comparative biology and taxonomic classification.</title>
        <authorList>
            <person name="Goeker M."/>
        </authorList>
    </citation>
    <scope>NUCLEOTIDE SEQUENCE [LARGE SCALE GENOMIC DNA]</scope>
    <source>
        <strain evidence="1 2">DSM 100968</strain>
    </source>
</reference>
<dbReference type="Proteomes" id="UP000823201">
    <property type="component" value="Unassembled WGS sequence"/>
</dbReference>
<sequence>MAKQILSIRMPMLTMNGPNLRRTLRLYELIKKSQCAAYFTIDGRTYTAEEFPRALPSLAALRKKEILVVLEGEGADALHQRLMTELRVSEENARENPGLYRES</sequence>
<accession>A0ABS2Q7X5</accession>